<keyword evidence="6" id="KW-1133">Transmembrane helix</keyword>
<dbReference type="EMBL" id="JACHMM010000001">
    <property type="protein sequence ID" value="MBB5788396.1"/>
    <property type="molecule type" value="Genomic_DNA"/>
</dbReference>
<evidence type="ECO:0000256" key="5">
    <source>
        <dbReference type="SAM" id="MobiDB-lite"/>
    </source>
</evidence>
<dbReference type="PROSITE" id="PS50847">
    <property type="entry name" value="GRAM_POS_ANCHORING"/>
    <property type="match status" value="1"/>
</dbReference>
<dbReference type="GO" id="GO:0005975">
    <property type="term" value="P:carbohydrate metabolic process"/>
    <property type="evidence" value="ECO:0007669"/>
    <property type="project" value="UniProtKB-ARBA"/>
</dbReference>
<comment type="caution">
    <text evidence="9">The sequence shown here is derived from an EMBL/GenBank/DDBJ whole genome shotgun (WGS) entry which is preliminary data.</text>
</comment>
<feature type="compositionally biased region" description="Gly residues" evidence="5">
    <location>
        <begin position="283"/>
        <end position="303"/>
    </location>
</feature>
<keyword evidence="6" id="KW-0812">Transmembrane</keyword>
<dbReference type="AlphaFoldDB" id="A0A7W9LLQ4"/>
<keyword evidence="4" id="KW-0572">Peptidoglycan-anchor</keyword>
<evidence type="ECO:0000313" key="10">
    <source>
        <dbReference type="Proteomes" id="UP000542813"/>
    </source>
</evidence>
<dbReference type="Proteomes" id="UP000542813">
    <property type="component" value="Unassembled WGS sequence"/>
</dbReference>
<evidence type="ECO:0000256" key="4">
    <source>
        <dbReference type="ARBA" id="ARBA00023088"/>
    </source>
</evidence>
<keyword evidence="10" id="KW-1185">Reference proteome</keyword>
<evidence type="ECO:0000256" key="3">
    <source>
        <dbReference type="ARBA" id="ARBA00022729"/>
    </source>
</evidence>
<dbReference type="InterPro" id="IPR013783">
    <property type="entry name" value="Ig-like_fold"/>
</dbReference>
<feature type="compositionally biased region" description="Low complexity" evidence="5">
    <location>
        <begin position="304"/>
        <end position="314"/>
    </location>
</feature>
<evidence type="ECO:0000313" key="9">
    <source>
        <dbReference type="EMBL" id="MBB5788396.1"/>
    </source>
</evidence>
<feature type="signal peptide" evidence="7">
    <location>
        <begin position="1"/>
        <end position="27"/>
    </location>
</feature>
<sequence length="344" mass="33889">MTRRTRLLGLLLGPGLLALGPLTGAAAATPAPEVVLEATLEPEIVFAAPGSVVSLEATVTNTGTAEMTGGSADFEVPGDASIVGVEPGDGCEQVSPQRVECQTDATLAAGESATATFEVQLPGNMSETIVGDATLHVAGDNGGEDTVTSQLEVGPHEGYRLVVVPPEGVSGEAGGTAALPVSLANTGSVDIDGASLEVEVPDGATIAGATPDEGCTVVTPQRLECHTAETLVAYDGYYEVTVQVRFDDDAPAGELGVATIRGAGDEGGDDTVDTAEATLTVTAGGGGTETGDGGTDGGTGGGTELPNTGGDELADTGAAQLPVLLAGAVLLAAGGALLLRTRRI</sequence>
<dbReference type="InterPro" id="IPR019931">
    <property type="entry name" value="LPXTG_anchor"/>
</dbReference>
<dbReference type="RefSeq" id="WP_184823042.1">
    <property type="nucleotide sequence ID" value="NZ_JACHMM010000001.1"/>
</dbReference>
<reference evidence="9 10" key="1">
    <citation type="submission" date="2020-08" db="EMBL/GenBank/DDBJ databases">
        <title>Sequencing the genomes of 1000 actinobacteria strains.</title>
        <authorList>
            <person name="Klenk H.-P."/>
        </authorList>
    </citation>
    <scope>NUCLEOTIDE SEQUENCE [LARGE SCALE GENOMIC DNA]</scope>
    <source>
        <strain evidence="9 10">DSM 102122</strain>
    </source>
</reference>
<feature type="region of interest" description="Disordered" evidence="5">
    <location>
        <begin position="281"/>
        <end position="314"/>
    </location>
</feature>
<dbReference type="Gene3D" id="2.60.40.10">
    <property type="entry name" value="Immunoglobulins"/>
    <property type="match status" value="1"/>
</dbReference>
<keyword evidence="2" id="KW-0964">Secreted</keyword>
<feature type="chain" id="PRO_5031101279" description="Gram-positive cocci surface proteins LPxTG domain-containing protein" evidence="7">
    <location>
        <begin position="28"/>
        <end position="344"/>
    </location>
</feature>
<name>A0A7W9LLQ4_9ACTN</name>
<keyword evidence="3 7" id="KW-0732">Signal</keyword>
<gene>
    <name evidence="9" type="ORF">HD601_002971</name>
</gene>
<feature type="transmembrane region" description="Helical" evidence="6">
    <location>
        <begin position="321"/>
        <end position="339"/>
    </location>
</feature>
<feature type="domain" description="Gram-positive cocci surface proteins LPxTG" evidence="8">
    <location>
        <begin position="305"/>
        <end position="344"/>
    </location>
</feature>
<evidence type="ECO:0000256" key="2">
    <source>
        <dbReference type="ARBA" id="ARBA00022525"/>
    </source>
</evidence>
<keyword evidence="6" id="KW-0472">Membrane</keyword>
<proteinExistence type="predicted"/>
<keyword evidence="1" id="KW-0134">Cell wall</keyword>
<protein>
    <recommendedName>
        <fullName evidence="8">Gram-positive cocci surface proteins LPxTG domain-containing protein</fullName>
    </recommendedName>
</protein>
<accession>A0A7W9LLQ4</accession>
<evidence type="ECO:0000256" key="1">
    <source>
        <dbReference type="ARBA" id="ARBA00022512"/>
    </source>
</evidence>
<evidence type="ECO:0000259" key="8">
    <source>
        <dbReference type="PROSITE" id="PS50847"/>
    </source>
</evidence>
<evidence type="ECO:0000256" key="6">
    <source>
        <dbReference type="SAM" id="Phobius"/>
    </source>
</evidence>
<evidence type="ECO:0000256" key="7">
    <source>
        <dbReference type="SAM" id="SignalP"/>
    </source>
</evidence>
<organism evidence="9 10">
    <name type="scientific">Jiangella mangrovi</name>
    <dbReference type="NCBI Taxonomy" id="1524084"/>
    <lineage>
        <taxon>Bacteria</taxon>
        <taxon>Bacillati</taxon>
        <taxon>Actinomycetota</taxon>
        <taxon>Actinomycetes</taxon>
        <taxon>Jiangellales</taxon>
        <taxon>Jiangellaceae</taxon>
        <taxon>Jiangella</taxon>
    </lineage>
</organism>